<keyword evidence="5 8" id="KW-0812">Transmembrane</keyword>
<keyword evidence="3" id="KW-0813">Transport</keyword>
<evidence type="ECO:0000259" key="9">
    <source>
        <dbReference type="Pfam" id="PF00892"/>
    </source>
</evidence>
<feature type="transmembrane region" description="Helical" evidence="8">
    <location>
        <begin position="5"/>
        <end position="22"/>
    </location>
</feature>
<evidence type="ECO:0000313" key="11">
    <source>
        <dbReference type="Proteomes" id="UP001304650"/>
    </source>
</evidence>
<gene>
    <name evidence="10" type="primary">rarD</name>
    <name evidence="10" type="ORF">MJB10_23530</name>
</gene>
<keyword evidence="7 8" id="KW-0472">Membrane</keyword>
<sequence length="297" mass="32739">MKQGLGYAIIAYIAWGLLPIYWRLFGTLKAGEILAHRVIWSFVFMLLLIFLSKGKGKQLWSMLTNRRTMLVVGTSSLLISANWLIFIWAVNHGHVIESSLGYYINPLFNIMLAVIFLREKPTGAQWLAVALAGVGVLIATIDYGRIPWVSLSLAASFGLYSLVKKKVSYDASTGLAGETAVVFPLAIAYIVYLYASHQSTVDTLSTLHFVMLLLAGAATAMPLLWFAKAASRLPLSMLGFIQYIGPSIQLMLSIFVFKEPFSPMLLISFGFIWSALVVYALASIRVARVVKTNSVTT</sequence>
<feature type="transmembrane region" description="Helical" evidence="8">
    <location>
        <begin position="238"/>
        <end position="257"/>
    </location>
</feature>
<dbReference type="Pfam" id="PF00892">
    <property type="entry name" value="EamA"/>
    <property type="match status" value="1"/>
</dbReference>
<evidence type="ECO:0000256" key="6">
    <source>
        <dbReference type="ARBA" id="ARBA00022989"/>
    </source>
</evidence>
<dbReference type="RefSeq" id="WP_314799209.1">
    <property type="nucleotide sequence ID" value="NZ_CP130319.1"/>
</dbReference>
<evidence type="ECO:0000256" key="3">
    <source>
        <dbReference type="ARBA" id="ARBA00022448"/>
    </source>
</evidence>
<evidence type="ECO:0000256" key="5">
    <source>
        <dbReference type="ARBA" id="ARBA00022692"/>
    </source>
</evidence>
<dbReference type="SUPFAM" id="SSF103481">
    <property type="entry name" value="Multidrug resistance efflux transporter EmrE"/>
    <property type="match status" value="2"/>
</dbReference>
<dbReference type="EMBL" id="CP130319">
    <property type="protein sequence ID" value="WNR44033.1"/>
    <property type="molecule type" value="Genomic_DNA"/>
</dbReference>
<evidence type="ECO:0000256" key="8">
    <source>
        <dbReference type="SAM" id="Phobius"/>
    </source>
</evidence>
<dbReference type="PANTHER" id="PTHR22911:SF137">
    <property type="entry name" value="SOLUTE CARRIER FAMILY 35 MEMBER G2-RELATED"/>
    <property type="match status" value="1"/>
</dbReference>
<comment type="similarity">
    <text evidence="2">Belongs to the EamA transporter family.</text>
</comment>
<keyword evidence="6 8" id="KW-1133">Transmembrane helix</keyword>
<feature type="domain" description="EamA" evidence="9">
    <location>
        <begin position="4"/>
        <end position="139"/>
    </location>
</feature>
<evidence type="ECO:0000256" key="1">
    <source>
        <dbReference type="ARBA" id="ARBA00004651"/>
    </source>
</evidence>
<feature type="transmembrane region" description="Helical" evidence="8">
    <location>
        <begin position="147"/>
        <end position="163"/>
    </location>
</feature>
<feature type="transmembrane region" description="Helical" evidence="8">
    <location>
        <begin position="175"/>
        <end position="195"/>
    </location>
</feature>
<proteinExistence type="inferred from homology"/>
<evidence type="ECO:0000313" key="10">
    <source>
        <dbReference type="EMBL" id="WNR44033.1"/>
    </source>
</evidence>
<feature type="transmembrane region" description="Helical" evidence="8">
    <location>
        <begin position="34"/>
        <end position="52"/>
    </location>
</feature>
<name>A0AA96LMZ5_9BACL</name>
<dbReference type="PANTHER" id="PTHR22911">
    <property type="entry name" value="ACYL-MALONYL CONDENSING ENZYME-RELATED"/>
    <property type="match status" value="1"/>
</dbReference>
<feature type="transmembrane region" description="Helical" evidence="8">
    <location>
        <begin position="124"/>
        <end position="141"/>
    </location>
</feature>
<organism evidence="10 11">
    <name type="scientific">Paenibacillus roseopurpureus</name>
    <dbReference type="NCBI Taxonomy" id="2918901"/>
    <lineage>
        <taxon>Bacteria</taxon>
        <taxon>Bacillati</taxon>
        <taxon>Bacillota</taxon>
        <taxon>Bacilli</taxon>
        <taxon>Bacillales</taxon>
        <taxon>Paenibacillaceae</taxon>
        <taxon>Paenibacillus</taxon>
    </lineage>
</organism>
<feature type="transmembrane region" description="Helical" evidence="8">
    <location>
        <begin position="100"/>
        <end position="117"/>
    </location>
</feature>
<comment type="subcellular location">
    <subcellularLocation>
        <location evidence="1">Cell membrane</location>
        <topology evidence="1">Multi-pass membrane protein</topology>
    </subcellularLocation>
</comment>
<dbReference type="InterPro" id="IPR000620">
    <property type="entry name" value="EamA_dom"/>
</dbReference>
<feature type="transmembrane region" description="Helical" evidence="8">
    <location>
        <begin position="68"/>
        <end position="88"/>
    </location>
</feature>
<feature type="transmembrane region" description="Helical" evidence="8">
    <location>
        <begin position="263"/>
        <end position="282"/>
    </location>
</feature>
<keyword evidence="11" id="KW-1185">Reference proteome</keyword>
<dbReference type="InterPro" id="IPR037185">
    <property type="entry name" value="EmrE-like"/>
</dbReference>
<dbReference type="KEGG" id="proo:MJB10_23530"/>
<keyword evidence="4" id="KW-1003">Cell membrane</keyword>
<evidence type="ECO:0000256" key="7">
    <source>
        <dbReference type="ARBA" id="ARBA00023136"/>
    </source>
</evidence>
<feature type="transmembrane region" description="Helical" evidence="8">
    <location>
        <begin position="207"/>
        <end position="226"/>
    </location>
</feature>
<dbReference type="NCBIfam" id="TIGR00688">
    <property type="entry name" value="rarD"/>
    <property type="match status" value="1"/>
</dbReference>
<reference evidence="10" key="1">
    <citation type="submission" date="2022-02" db="EMBL/GenBank/DDBJ databases">
        <title>Paenibacillus sp. MBLB1832 Whole Genome Shotgun Sequencing.</title>
        <authorList>
            <person name="Hwang C.Y."/>
            <person name="Cho E.-S."/>
            <person name="Seo M.-J."/>
        </authorList>
    </citation>
    <scope>NUCLEOTIDE SEQUENCE</scope>
    <source>
        <strain evidence="10">MBLB1832</strain>
    </source>
</reference>
<dbReference type="Proteomes" id="UP001304650">
    <property type="component" value="Chromosome"/>
</dbReference>
<evidence type="ECO:0000256" key="2">
    <source>
        <dbReference type="ARBA" id="ARBA00007362"/>
    </source>
</evidence>
<accession>A0AA96LMZ5</accession>
<protein>
    <submittedName>
        <fullName evidence="10">EamA family transporter RarD</fullName>
    </submittedName>
</protein>
<evidence type="ECO:0000256" key="4">
    <source>
        <dbReference type="ARBA" id="ARBA00022475"/>
    </source>
</evidence>
<dbReference type="GO" id="GO:0005886">
    <property type="term" value="C:plasma membrane"/>
    <property type="evidence" value="ECO:0007669"/>
    <property type="project" value="UniProtKB-SubCell"/>
</dbReference>
<dbReference type="InterPro" id="IPR004626">
    <property type="entry name" value="RarD"/>
</dbReference>
<dbReference type="AlphaFoldDB" id="A0AA96LMZ5"/>